<keyword evidence="1" id="KW-0472">Membrane</keyword>
<dbReference type="GeneID" id="76148935"/>
<feature type="transmembrane region" description="Helical" evidence="1">
    <location>
        <begin position="96"/>
        <end position="120"/>
    </location>
</feature>
<dbReference type="EMBL" id="JAIHNG010000046">
    <property type="protein sequence ID" value="KAI5965083.1"/>
    <property type="molecule type" value="Genomic_DNA"/>
</dbReference>
<keyword evidence="3" id="KW-1185">Reference proteome</keyword>
<accession>A0AAD5G0B6</accession>
<protein>
    <submittedName>
        <fullName evidence="2">Uncharacterized protein</fullName>
    </submittedName>
</protein>
<dbReference type="Proteomes" id="UP001204833">
    <property type="component" value="Unassembled WGS sequence"/>
</dbReference>
<evidence type="ECO:0000256" key="1">
    <source>
        <dbReference type="SAM" id="Phobius"/>
    </source>
</evidence>
<evidence type="ECO:0000313" key="2">
    <source>
        <dbReference type="EMBL" id="KAI5965083.1"/>
    </source>
</evidence>
<reference evidence="2 3" key="1">
    <citation type="journal article" date="2022" name="DNA Res.">
        <title>Genome analysis of five recently described species of the CUG-Ser clade uncovers Candida theae as a new hybrid lineage with pathogenic potential in the Candida parapsilosis species complex.</title>
        <authorList>
            <person name="Mixao V."/>
            <person name="Del Olmo V."/>
            <person name="Hegedusova E."/>
            <person name="Saus E."/>
            <person name="Pryszcz L."/>
            <person name="Cillingova A."/>
            <person name="Nosek J."/>
            <person name="Gabaldon T."/>
        </authorList>
    </citation>
    <scope>NUCLEOTIDE SEQUENCE [LARGE SCALE GENOMIC DNA]</scope>
    <source>
        <strain evidence="2 3">CBS 12239</strain>
    </source>
</reference>
<evidence type="ECO:0000313" key="3">
    <source>
        <dbReference type="Proteomes" id="UP001204833"/>
    </source>
</evidence>
<feature type="transmembrane region" description="Helical" evidence="1">
    <location>
        <begin position="69"/>
        <end position="90"/>
    </location>
</feature>
<gene>
    <name evidence="2" type="ORF">KGF57_000876</name>
</gene>
<keyword evidence="1" id="KW-0812">Transmembrane</keyword>
<proteinExistence type="predicted"/>
<comment type="caution">
    <text evidence="2">The sequence shown here is derived from an EMBL/GenBank/DDBJ whole genome shotgun (WGS) entry which is preliminary data.</text>
</comment>
<organism evidence="2 3">
    <name type="scientific">Candida theae</name>
    <dbReference type="NCBI Taxonomy" id="1198502"/>
    <lineage>
        <taxon>Eukaryota</taxon>
        <taxon>Fungi</taxon>
        <taxon>Dikarya</taxon>
        <taxon>Ascomycota</taxon>
        <taxon>Saccharomycotina</taxon>
        <taxon>Pichiomycetes</taxon>
        <taxon>Debaryomycetaceae</taxon>
        <taxon>Candida/Lodderomyces clade</taxon>
        <taxon>Candida</taxon>
    </lineage>
</organism>
<dbReference type="RefSeq" id="XP_051610650.1">
    <property type="nucleotide sequence ID" value="XM_051755390.1"/>
</dbReference>
<dbReference type="AlphaFoldDB" id="A0AAD5G0B6"/>
<feature type="transmembrane region" description="Helical" evidence="1">
    <location>
        <begin position="127"/>
        <end position="151"/>
    </location>
</feature>
<sequence>MESQSPVFDSTCCNSFDEPIQLKDIPATNENAAPSTAEATDLERQKQPKVKSAPIVLSIKPSENRKSKLFFCGLSALLLAIIMPFMLAFGTVGIKIIGAFGISLCFFFLTVTLAIVFDAIEILGTMVFNWCMLGGFLTTLLCSSVFAVLIWKEAL</sequence>
<keyword evidence="1" id="KW-1133">Transmembrane helix</keyword>
<name>A0AAD5G0B6_9ASCO</name>